<dbReference type="RefSeq" id="WP_301135326.1">
    <property type="nucleotide sequence ID" value="NZ_JAUHPW010000011.1"/>
</dbReference>
<keyword evidence="2" id="KW-0285">Flavoprotein</keyword>
<dbReference type="PANTHER" id="PTHR43400:SF10">
    <property type="entry name" value="3-OXOSTEROID 1-DEHYDROGENASE"/>
    <property type="match status" value="1"/>
</dbReference>
<evidence type="ECO:0000313" key="7">
    <source>
        <dbReference type="Proteomes" id="UP001172728"/>
    </source>
</evidence>
<gene>
    <name evidence="6" type="ORF">QQX09_12655</name>
</gene>
<evidence type="ECO:0000259" key="5">
    <source>
        <dbReference type="Pfam" id="PF00890"/>
    </source>
</evidence>
<dbReference type="SUPFAM" id="SSF51905">
    <property type="entry name" value="FAD/NAD(P)-binding domain"/>
    <property type="match status" value="1"/>
</dbReference>
<dbReference type="InterPro" id="IPR036188">
    <property type="entry name" value="FAD/NAD-bd_sf"/>
</dbReference>
<sequence>MAEWDEEVDLLVAGTGAAAMSAAIAAADDGLEVLVVEGSPEWGGSTAMSGGGCWLPGHPGMKEIGVEDSEEKVLTYLDACVGTPEEVGPASSLERRHAFVRTAPTVHTWLEGHGLVWKTAKKYPDYYPDLPGGIAGGRTVEPAPFDVKDLGDWYGHARETLPPGLPLFAGDTYLLARAWSTPSGFVGGATLVFRALGGLATGKRLTGLGMSLAARLMYIAKFEQHTEVRLESPVVDLVIEDGVCLGAVVGGPGGERRIRTRVGVHLGAGGFDHNAAWRAEYQGLDQEQSSGNPANTGGAIEVAMRHGADVALMDDAWWGPSVAPSSKSGPIFIVSERSMPFSMVVDQEGSRYVDESTSYVDFGHAMIERGLERTNHSWMVLDVRHRRRYLNNPFLMGTKHLYEEGVAVKADTLEELAEKMGVDKPTFKRTIQRFNAFARSGVDEDFGRGKDAYDQYYGDPTHGPNPNLGEIAKGPFVAVKIVLGDLGTKGGLLTDEHARVLDTEGAVIAGLYAAGNCSASVVGRTYPGAGSTLGPALVFGYLAGRHAAARAAELAVEGAVDRAVGEPAEHGSGA</sequence>
<keyword evidence="4" id="KW-0560">Oxidoreductase</keyword>
<comment type="cofactor">
    <cofactor evidence="1">
        <name>FAD</name>
        <dbReference type="ChEBI" id="CHEBI:57692"/>
    </cofactor>
</comment>
<dbReference type="InterPro" id="IPR027477">
    <property type="entry name" value="Succ_DH/fumarate_Rdtase_cat_sf"/>
</dbReference>
<proteinExistence type="predicted"/>
<dbReference type="PANTHER" id="PTHR43400">
    <property type="entry name" value="FUMARATE REDUCTASE"/>
    <property type="match status" value="1"/>
</dbReference>
<feature type="domain" description="FAD-dependent oxidoreductase 2 FAD-binding" evidence="5">
    <location>
        <begin position="9"/>
        <end position="533"/>
    </location>
</feature>
<organism evidence="6 7">
    <name type="scientific">Demequina litoralis</name>
    <dbReference type="NCBI Taxonomy" id="3051660"/>
    <lineage>
        <taxon>Bacteria</taxon>
        <taxon>Bacillati</taxon>
        <taxon>Actinomycetota</taxon>
        <taxon>Actinomycetes</taxon>
        <taxon>Micrococcales</taxon>
        <taxon>Demequinaceae</taxon>
        <taxon>Demequina</taxon>
    </lineage>
</organism>
<accession>A0ABT8GC41</accession>
<keyword evidence="7" id="KW-1185">Reference proteome</keyword>
<evidence type="ECO:0000256" key="1">
    <source>
        <dbReference type="ARBA" id="ARBA00001974"/>
    </source>
</evidence>
<evidence type="ECO:0000256" key="2">
    <source>
        <dbReference type="ARBA" id="ARBA00022630"/>
    </source>
</evidence>
<name>A0ABT8GC41_9MICO</name>
<dbReference type="InterPro" id="IPR003953">
    <property type="entry name" value="FAD-dep_OxRdtase_2_FAD-bd"/>
</dbReference>
<reference evidence="6" key="1">
    <citation type="submission" date="2023-06" db="EMBL/GenBank/DDBJ databases">
        <title>Sysu t00192.</title>
        <authorList>
            <person name="Gao L."/>
            <person name="Fang B.-Z."/>
            <person name="Li W.-J."/>
        </authorList>
    </citation>
    <scope>NUCLEOTIDE SEQUENCE</scope>
    <source>
        <strain evidence="6">SYSU T00192</strain>
    </source>
</reference>
<keyword evidence="3" id="KW-0274">FAD</keyword>
<protein>
    <submittedName>
        <fullName evidence="6">FAD-binding protein</fullName>
    </submittedName>
</protein>
<dbReference type="Proteomes" id="UP001172728">
    <property type="component" value="Unassembled WGS sequence"/>
</dbReference>
<evidence type="ECO:0000313" key="6">
    <source>
        <dbReference type="EMBL" id="MDN4476705.1"/>
    </source>
</evidence>
<dbReference type="Pfam" id="PF00890">
    <property type="entry name" value="FAD_binding_2"/>
    <property type="match status" value="1"/>
</dbReference>
<dbReference type="SUPFAM" id="SSF56425">
    <property type="entry name" value="Succinate dehydrogenase/fumarate reductase flavoprotein, catalytic domain"/>
    <property type="match status" value="1"/>
</dbReference>
<dbReference type="Gene3D" id="3.50.50.60">
    <property type="entry name" value="FAD/NAD(P)-binding domain"/>
    <property type="match status" value="2"/>
</dbReference>
<evidence type="ECO:0000256" key="4">
    <source>
        <dbReference type="ARBA" id="ARBA00023002"/>
    </source>
</evidence>
<comment type="caution">
    <text evidence="6">The sequence shown here is derived from an EMBL/GenBank/DDBJ whole genome shotgun (WGS) entry which is preliminary data.</text>
</comment>
<dbReference type="InterPro" id="IPR050315">
    <property type="entry name" value="FAD-oxidoreductase_2"/>
</dbReference>
<dbReference type="EMBL" id="JAUHPW010000011">
    <property type="protein sequence ID" value="MDN4476705.1"/>
    <property type="molecule type" value="Genomic_DNA"/>
</dbReference>
<evidence type="ECO:0000256" key="3">
    <source>
        <dbReference type="ARBA" id="ARBA00022827"/>
    </source>
</evidence>